<dbReference type="PROSITE" id="PS50271">
    <property type="entry name" value="ZF_UBP"/>
    <property type="match status" value="1"/>
</dbReference>
<dbReference type="Proteomes" id="UP001597112">
    <property type="component" value="Unassembled WGS sequence"/>
</dbReference>
<dbReference type="Gene3D" id="3.30.40.10">
    <property type="entry name" value="Zinc/RING finger domain, C3HC4 (zinc finger)"/>
    <property type="match status" value="1"/>
</dbReference>
<evidence type="ECO:0000313" key="3">
    <source>
        <dbReference type="Proteomes" id="UP001597112"/>
    </source>
</evidence>
<dbReference type="Pfam" id="PF02148">
    <property type="entry name" value="zf-UBP"/>
    <property type="match status" value="1"/>
</dbReference>
<evidence type="ECO:0000313" key="2">
    <source>
        <dbReference type="EMBL" id="MFD1001405.1"/>
    </source>
</evidence>
<comment type="caution">
    <text evidence="2">The sequence shown here is derived from an EMBL/GenBank/DDBJ whole genome shotgun (WGS) entry which is preliminary data.</text>
</comment>
<organism evidence="2 3">
    <name type="scientific">Ohtaekwangia kribbensis</name>
    <dbReference type="NCBI Taxonomy" id="688913"/>
    <lineage>
        <taxon>Bacteria</taxon>
        <taxon>Pseudomonadati</taxon>
        <taxon>Bacteroidota</taxon>
        <taxon>Cytophagia</taxon>
        <taxon>Cytophagales</taxon>
        <taxon>Fulvivirgaceae</taxon>
        <taxon>Ohtaekwangia</taxon>
    </lineage>
</organism>
<accession>A0ABW3K5V2</accession>
<dbReference type="InterPro" id="IPR013087">
    <property type="entry name" value="Znf_C2H2_type"/>
</dbReference>
<sequence>MPNEMCQHLQQLQTLKKAKEYICEECVKTGDDWMHLRTCQTCGVTLCCDSSPNKHASKHAHATGHPVAISAEPGERWAWCYVDEQYVEY</sequence>
<dbReference type="InterPro" id="IPR001607">
    <property type="entry name" value="Znf_UBP"/>
</dbReference>
<reference evidence="3" key="1">
    <citation type="journal article" date="2019" name="Int. J. Syst. Evol. Microbiol.">
        <title>The Global Catalogue of Microorganisms (GCM) 10K type strain sequencing project: providing services to taxonomists for standard genome sequencing and annotation.</title>
        <authorList>
            <consortium name="The Broad Institute Genomics Platform"/>
            <consortium name="The Broad Institute Genome Sequencing Center for Infectious Disease"/>
            <person name="Wu L."/>
            <person name="Ma J."/>
        </authorList>
    </citation>
    <scope>NUCLEOTIDE SEQUENCE [LARGE SCALE GENOMIC DNA]</scope>
    <source>
        <strain evidence="3">CCUG 58938</strain>
    </source>
</reference>
<feature type="domain" description="UBP-type" evidence="1">
    <location>
        <begin position="4"/>
        <end position="89"/>
    </location>
</feature>
<proteinExistence type="predicted"/>
<dbReference type="EMBL" id="JBHTKA010000007">
    <property type="protein sequence ID" value="MFD1001405.1"/>
    <property type="molecule type" value="Genomic_DNA"/>
</dbReference>
<name>A0ABW3K5V2_9BACT</name>
<dbReference type="SUPFAM" id="SSF57850">
    <property type="entry name" value="RING/U-box"/>
    <property type="match status" value="1"/>
</dbReference>
<dbReference type="PROSITE" id="PS00028">
    <property type="entry name" value="ZINC_FINGER_C2H2_1"/>
    <property type="match status" value="1"/>
</dbReference>
<gene>
    <name evidence="2" type="ORF">ACFQ21_18905</name>
</gene>
<dbReference type="RefSeq" id="WP_377581129.1">
    <property type="nucleotide sequence ID" value="NZ_JBHTKA010000007.1"/>
</dbReference>
<evidence type="ECO:0000259" key="1">
    <source>
        <dbReference type="PROSITE" id="PS50271"/>
    </source>
</evidence>
<keyword evidence="3" id="KW-1185">Reference proteome</keyword>
<protein>
    <submittedName>
        <fullName evidence="2">UBP-type zinc finger domain-containing protein</fullName>
    </submittedName>
</protein>
<dbReference type="InterPro" id="IPR013083">
    <property type="entry name" value="Znf_RING/FYVE/PHD"/>
</dbReference>